<evidence type="ECO:0000313" key="2">
    <source>
        <dbReference type="Proteomes" id="UP001454036"/>
    </source>
</evidence>
<protein>
    <recommendedName>
        <fullName evidence="3">Gag-pol polyprotein</fullName>
    </recommendedName>
</protein>
<dbReference type="Proteomes" id="UP001454036">
    <property type="component" value="Unassembled WGS sequence"/>
</dbReference>
<reference evidence="1 2" key="1">
    <citation type="submission" date="2024-01" db="EMBL/GenBank/DDBJ databases">
        <title>The complete chloroplast genome sequence of Lithospermum erythrorhizon: insights into the phylogenetic relationship among Boraginaceae species and the maternal lineages of purple gromwells.</title>
        <authorList>
            <person name="Okada T."/>
            <person name="Watanabe K."/>
        </authorList>
    </citation>
    <scope>NUCLEOTIDE SEQUENCE [LARGE SCALE GENOMIC DNA]</scope>
</reference>
<gene>
    <name evidence="1" type="ORF">LIER_39298</name>
</gene>
<sequence length="91" mass="10455">MSEEKLVRRIPRTLPLLFSYKVTTIREAHDVTTMKLDELIGSVTSFEMSLDGEEGDRKKSLALRYKICDGEESKDSLGETKYCLLRTLIRV</sequence>
<dbReference type="AlphaFoldDB" id="A0AAV3QCK6"/>
<dbReference type="EMBL" id="BAABME010020909">
    <property type="protein sequence ID" value="GAA0161800.1"/>
    <property type="molecule type" value="Genomic_DNA"/>
</dbReference>
<keyword evidence="2" id="KW-1185">Reference proteome</keyword>
<proteinExistence type="predicted"/>
<comment type="caution">
    <text evidence="1">The sequence shown here is derived from an EMBL/GenBank/DDBJ whole genome shotgun (WGS) entry which is preliminary data.</text>
</comment>
<evidence type="ECO:0008006" key="3">
    <source>
        <dbReference type="Google" id="ProtNLM"/>
    </source>
</evidence>
<accession>A0AAV3QCK6</accession>
<organism evidence="1 2">
    <name type="scientific">Lithospermum erythrorhizon</name>
    <name type="common">Purple gromwell</name>
    <name type="synonym">Lithospermum officinale var. erythrorhizon</name>
    <dbReference type="NCBI Taxonomy" id="34254"/>
    <lineage>
        <taxon>Eukaryota</taxon>
        <taxon>Viridiplantae</taxon>
        <taxon>Streptophyta</taxon>
        <taxon>Embryophyta</taxon>
        <taxon>Tracheophyta</taxon>
        <taxon>Spermatophyta</taxon>
        <taxon>Magnoliopsida</taxon>
        <taxon>eudicotyledons</taxon>
        <taxon>Gunneridae</taxon>
        <taxon>Pentapetalae</taxon>
        <taxon>asterids</taxon>
        <taxon>lamiids</taxon>
        <taxon>Boraginales</taxon>
        <taxon>Boraginaceae</taxon>
        <taxon>Boraginoideae</taxon>
        <taxon>Lithospermeae</taxon>
        <taxon>Lithospermum</taxon>
    </lineage>
</organism>
<evidence type="ECO:0000313" key="1">
    <source>
        <dbReference type="EMBL" id="GAA0161800.1"/>
    </source>
</evidence>
<name>A0AAV3QCK6_LITER</name>